<organism evidence="3 4">
    <name type="scientific">Prescottella agglutinans</name>
    <dbReference type="NCBI Taxonomy" id="1644129"/>
    <lineage>
        <taxon>Bacteria</taxon>
        <taxon>Bacillati</taxon>
        <taxon>Actinomycetota</taxon>
        <taxon>Actinomycetes</taxon>
        <taxon>Mycobacteriales</taxon>
        <taxon>Nocardiaceae</taxon>
        <taxon>Prescottella</taxon>
    </lineage>
</organism>
<reference evidence="3 4" key="1">
    <citation type="submission" date="2018-11" db="EMBL/GenBank/DDBJ databases">
        <title>Rhodococcus spongicola sp. nov. and Rhodococcus xishaensis sp. nov. from marine sponges.</title>
        <authorList>
            <person name="Li L."/>
            <person name="Lin H.W."/>
        </authorList>
    </citation>
    <scope>NUCLEOTIDE SEQUENCE [LARGE SCALE GENOMIC DNA]</scope>
    <source>
        <strain evidence="3 4">CCTCC AB2014297</strain>
    </source>
</reference>
<dbReference type="OrthoDB" id="8871309at2"/>
<evidence type="ECO:0000313" key="4">
    <source>
        <dbReference type="Proteomes" id="UP000286208"/>
    </source>
</evidence>
<dbReference type="Proteomes" id="UP000286208">
    <property type="component" value="Unassembled WGS sequence"/>
</dbReference>
<dbReference type="InterPro" id="IPR029058">
    <property type="entry name" value="AB_hydrolase_fold"/>
</dbReference>
<dbReference type="GO" id="GO:0016042">
    <property type="term" value="P:lipid catabolic process"/>
    <property type="evidence" value="ECO:0007669"/>
    <property type="project" value="InterPro"/>
</dbReference>
<gene>
    <name evidence="3" type="ORF">EGT67_06385</name>
</gene>
<protein>
    <submittedName>
        <fullName evidence="3">Triacylglycerol lipase</fullName>
    </submittedName>
</protein>
<name>A0A438BJ06_9NOCA</name>
<evidence type="ECO:0000256" key="1">
    <source>
        <dbReference type="SAM" id="MobiDB-lite"/>
    </source>
</evidence>
<feature type="signal peptide" evidence="2">
    <location>
        <begin position="1"/>
        <end position="23"/>
    </location>
</feature>
<feature type="compositionally biased region" description="Polar residues" evidence="1">
    <location>
        <begin position="34"/>
        <end position="43"/>
    </location>
</feature>
<dbReference type="SUPFAM" id="SSF53474">
    <property type="entry name" value="alpha/beta-Hydrolases"/>
    <property type="match status" value="1"/>
</dbReference>
<evidence type="ECO:0000313" key="3">
    <source>
        <dbReference type="EMBL" id="RVW10894.1"/>
    </source>
</evidence>
<sequence length="335" mass="34423">MWARVVSALGAAFVLFAAGPAHSPAAAAPGSPPQENTVGVGSPQSGFPPAFAQSLAAPDLAPPGSNDWSCRPTATHPRPIVLVHGTWENAYDNWAEMSPALRQAGYCVFALNYGAEPSGWGQYVPGAYASGDIAASARELAVYVDAVRATTGAQQVDLVGHSQGGLMARQYLRFAGGADPADPARNRVHTLVTLGATNHGTTLDGIALLGRQIQNLGVDILGVAQLPVGVAGIQQAVDSPFVLALNAGGDTEPGVSYTVIATRYDEVTTPYPSTFLAAGPGATVHNVTLQDGCEADLSDHASMPYSPRAAFYVRQALDPALAGQAAPCAFNPPLA</sequence>
<dbReference type="AlphaFoldDB" id="A0A438BJ06"/>
<dbReference type="PANTHER" id="PTHR32015">
    <property type="entry name" value="FASTING INDUCED LIPASE"/>
    <property type="match status" value="1"/>
</dbReference>
<feature type="region of interest" description="Disordered" evidence="1">
    <location>
        <begin position="24"/>
        <end position="43"/>
    </location>
</feature>
<proteinExistence type="predicted"/>
<dbReference type="EMBL" id="RKLP01000002">
    <property type="protein sequence ID" value="RVW10894.1"/>
    <property type="molecule type" value="Genomic_DNA"/>
</dbReference>
<dbReference type="GO" id="GO:0016298">
    <property type="term" value="F:lipase activity"/>
    <property type="evidence" value="ECO:0007669"/>
    <property type="project" value="TreeGrafter"/>
</dbReference>
<dbReference type="Pfam" id="PF01674">
    <property type="entry name" value="Lipase_2"/>
    <property type="match status" value="1"/>
</dbReference>
<comment type="caution">
    <text evidence="3">The sequence shown here is derived from an EMBL/GenBank/DDBJ whole genome shotgun (WGS) entry which is preliminary data.</text>
</comment>
<keyword evidence="2" id="KW-0732">Signal</keyword>
<keyword evidence="4" id="KW-1185">Reference proteome</keyword>
<evidence type="ECO:0000256" key="2">
    <source>
        <dbReference type="SAM" id="SignalP"/>
    </source>
</evidence>
<dbReference type="Gene3D" id="3.40.50.1820">
    <property type="entry name" value="alpha/beta hydrolase"/>
    <property type="match status" value="1"/>
</dbReference>
<dbReference type="InterPro" id="IPR002918">
    <property type="entry name" value="Lipase_EstA/Esterase_EstB"/>
</dbReference>
<feature type="chain" id="PRO_5039363628" evidence="2">
    <location>
        <begin position="24"/>
        <end position="335"/>
    </location>
</feature>
<dbReference type="PANTHER" id="PTHR32015:SF1">
    <property type="entry name" value="LIPASE"/>
    <property type="match status" value="1"/>
</dbReference>
<accession>A0A438BJ06</accession>